<accession>A0A150WKL5</accession>
<reference evidence="1 2" key="1">
    <citation type="submission" date="2016-03" db="EMBL/GenBank/DDBJ databases">
        <authorList>
            <person name="Ploux O."/>
        </authorList>
    </citation>
    <scope>NUCLEOTIDE SEQUENCE [LARGE SCALE GENOMIC DNA]</scope>
    <source>
        <strain evidence="1 2">BER2</strain>
    </source>
</reference>
<organism evidence="1 2">
    <name type="scientific">Bdellovibrio bacteriovorus</name>
    <dbReference type="NCBI Taxonomy" id="959"/>
    <lineage>
        <taxon>Bacteria</taxon>
        <taxon>Pseudomonadati</taxon>
        <taxon>Bdellovibrionota</taxon>
        <taxon>Bdellovibrionia</taxon>
        <taxon>Bdellovibrionales</taxon>
        <taxon>Pseudobdellovibrionaceae</taxon>
        <taxon>Bdellovibrio</taxon>
    </lineage>
</organism>
<evidence type="ECO:0000313" key="1">
    <source>
        <dbReference type="EMBL" id="KYG64468.1"/>
    </source>
</evidence>
<comment type="caution">
    <text evidence="1">The sequence shown here is derived from an EMBL/GenBank/DDBJ whole genome shotgun (WGS) entry which is preliminary data.</text>
</comment>
<dbReference type="RefSeq" id="WP_063243453.1">
    <property type="nucleotide sequence ID" value="NZ_CP168967.1"/>
</dbReference>
<dbReference type="Proteomes" id="UP000075391">
    <property type="component" value="Unassembled WGS sequence"/>
</dbReference>
<sequence>MKALTQQELQQFVHYFAPILDGAQLQDVLVNDRGLALGFRKDVHFWMILDLVPNAPMLLLFEEECPFKKGPKAKPVGLFLNSHAKNLYLTGMSVQEEFGRVVKLELRNSSSDCELEIRMIPKQCNLIVKAQGKQIAWERPLDLTPPPVVENPPAPRTIEAIHEEWLQEQGTQKKSSLDPVSQWEKQKEKDLIKKRKALSEIQKQIESDKEDLWYEAGLYLKTHGTLQVPEHLKTCINDKESLSWNIEHCFSKAKQLAGKKDGAKERFDELVVEIAKLEKTRYQEKEKKPALVDLMHKADARGRKLHLDNGALAYCGKSAADNLALLRQAKAWDYWLHLRDYPGAHAIIHRQRDQLISENDIQEVAEWVAKESLSSKSLMVGQKVAVVIVECRFVRPIKGDKLGRVTYHSERTLSFTLRHA</sequence>
<dbReference type="AlphaFoldDB" id="A0A150WKL5"/>
<evidence type="ECO:0000313" key="2">
    <source>
        <dbReference type="Proteomes" id="UP000075391"/>
    </source>
</evidence>
<proteinExistence type="predicted"/>
<name>A0A150WKL5_BDEBC</name>
<gene>
    <name evidence="1" type="ORF">AZI85_03365</name>
</gene>
<dbReference type="OrthoDB" id="9766163at2"/>
<dbReference type="EMBL" id="LUKF01000012">
    <property type="protein sequence ID" value="KYG64468.1"/>
    <property type="molecule type" value="Genomic_DNA"/>
</dbReference>
<protein>
    <submittedName>
        <fullName evidence="1">Fibronectin-binding protein</fullName>
    </submittedName>
</protein>